<proteinExistence type="predicted"/>
<feature type="transmembrane region" description="Helical" evidence="2">
    <location>
        <begin position="25"/>
        <end position="47"/>
    </location>
</feature>
<gene>
    <name evidence="3" type="ORF">MMDA13_gp89</name>
</gene>
<evidence type="ECO:0000313" key="4">
    <source>
        <dbReference type="Proteomes" id="UP000515820"/>
    </source>
</evidence>
<dbReference type="EMBL" id="MN820898">
    <property type="protein sequence ID" value="QHB80521.1"/>
    <property type="molecule type" value="Genomic_DNA"/>
</dbReference>
<sequence length="176" mass="19961">MLESAAGPLISALKSLKGIVDMNEFFGVAPWVLITALVTWIGQAFIYRKDMRKMDLDHTEKVDAHRDELALELLSSARNEVVQARSEMEGLREEIKSLRAMEQHFYHFQQAIEHLSAVLFATDEHDRANAERNAKAFLARMKRLQEAKGTIANEVQRLDAGLKATERKVRDEGGQL</sequence>
<protein>
    <submittedName>
        <fullName evidence="3">Peptidoglycan endopeptidase domain containing protein</fullName>
    </submittedName>
</protein>
<keyword evidence="2" id="KW-0812">Transmembrane</keyword>
<name>A0A7G3PM85_9CAUD</name>
<keyword evidence="1" id="KW-0175">Coiled coil</keyword>
<evidence type="ECO:0000256" key="1">
    <source>
        <dbReference type="SAM" id="Coils"/>
    </source>
</evidence>
<dbReference type="Proteomes" id="UP000515820">
    <property type="component" value="Segment"/>
</dbReference>
<organism evidence="3 4">
    <name type="scientific">Sphingomonas phage vB_StuS_MMDA13</name>
    <dbReference type="NCBI Taxonomy" id="2686378"/>
    <lineage>
        <taxon>Viruses</taxon>
        <taxon>Duplodnaviria</taxon>
        <taxon>Heunggongvirae</taxon>
        <taxon>Uroviricota</taxon>
        <taxon>Caudoviricetes</taxon>
        <taxon>Queuovirinae</taxon>
        <taxon>Torvergatavirus</taxon>
        <taxon>Torvergatavirus MMDA13</taxon>
    </lineage>
</organism>
<keyword evidence="2" id="KW-1133">Transmembrane helix</keyword>
<reference evidence="3 4" key="1">
    <citation type="journal article" date="2020" name="Viruses">
        <title>Characterization of vB_StuS_MMDA13, a Newly Discovered Bacteriophage Infecting the Agar-Degrading Species Sphingomonas turrisvirgatae.</title>
        <authorList>
            <person name="Marmo P."/>
            <person name="Thaller M.C."/>
            <person name="Di Lallo G."/>
            <person name="Henrici De Angelis L."/>
            <person name="Poerio N."/>
            <person name="De Santis F."/>
            <person name="Fraziano M."/>
            <person name="Migliore L."/>
            <person name="D'Andrea M.M."/>
        </authorList>
    </citation>
    <scope>NUCLEOTIDE SEQUENCE [LARGE SCALE GENOMIC DNA]</scope>
</reference>
<evidence type="ECO:0000256" key="2">
    <source>
        <dbReference type="SAM" id="Phobius"/>
    </source>
</evidence>
<accession>A0A7G3PM85</accession>
<feature type="coiled-coil region" evidence="1">
    <location>
        <begin position="74"/>
        <end position="101"/>
    </location>
</feature>
<keyword evidence="4" id="KW-1185">Reference proteome</keyword>
<evidence type="ECO:0000313" key="3">
    <source>
        <dbReference type="EMBL" id="QHB80521.1"/>
    </source>
</evidence>
<keyword evidence="2" id="KW-0472">Membrane</keyword>